<evidence type="ECO:0000256" key="3">
    <source>
        <dbReference type="ARBA" id="ARBA00022723"/>
    </source>
</evidence>
<feature type="binding site" evidence="7">
    <location>
        <position position="303"/>
    </location>
    <ligand>
        <name>a divalent metal cation</name>
        <dbReference type="ChEBI" id="CHEBI:60240"/>
    </ligand>
</feature>
<evidence type="ECO:0000256" key="2">
    <source>
        <dbReference type="ARBA" id="ARBA00008785"/>
    </source>
</evidence>
<dbReference type="PANTHER" id="PTHR23406:SF32">
    <property type="entry name" value="NADP-DEPENDENT MALIC ENZYME"/>
    <property type="match status" value="1"/>
</dbReference>
<dbReference type="PROSITE" id="PS00331">
    <property type="entry name" value="MALIC_ENZYMES"/>
    <property type="match status" value="1"/>
</dbReference>
<dbReference type="PIRSF" id="PIRSF000106">
    <property type="entry name" value="ME"/>
    <property type="match status" value="1"/>
</dbReference>
<evidence type="ECO:0000259" key="9">
    <source>
        <dbReference type="SMART" id="SM00919"/>
    </source>
</evidence>
<dbReference type="Proteomes" id="UP000320333">
    <property type="component" value="Unassembled WGS sequence"/>
</dbReference>
<protein>
    <recommendedName>
        <fullName evidence="8">Malic enzyme</fullName>
    </recommendedName>
</protein>
<dbReference type="Pfam" id="PF00390">
    <property type="entry name" value="malic"/>
    <property type="match status" value="1"/>
</dbReference>
<dbReference type="GO" id="GO:0004471">
    <property type="term" value="F:malate dehydrogenase (decarboxylating) (NAD+) activity"/>
    <property type="evidence" value="ECO:0007669"/>
    <property type="project" value="TreeGrafter"/>
</dbReference>
<evidence type="ECO:0000256" key="6">
    <source>
        <dbReference type="PIRSR" id="PIRSR000106-2"/>
    </source>
</evidence>
<dbReference type="InterPro" id="IPR036291">
    <property type="entry name" value="NAD(P)-bd_dom_sf"/>
</dbReference>
<dbReference type="AlphaFoldDB" id="A0A507FHB8"/>
<dbReference type="GO" id="GO:0046872">
    <property type="term" value="F:metal ion binding"/>
    <property type="evidence" value="ECO:0007669"/>
    <property type="project" value="UniProtKB-KW"/>
</dbReference>
<dbReference type="InterPro" id="IPR015884">
    <property type="entry name" value="Malic_enzyme_CS"/>
</dbReference>
<evidence type="ECO:0000313" key="12">
    <source>
        <dbReference type="Proteomes" id="UP000320333"/>
    </source>
</evidence>
<feature type="active site" description="Proton acceptor" evidence="5">
    <location>
        <position position="208"/>
    </location>
</feature>
<feature type="binding site" evidence="7">
    <location>
        <position position="279"/>
    </location>
    <ligand>
        <name>a divalent metal cation</name>
        <dbReference type="ChEBI" id="CHEBI:60240"/>
    </ligand>
</feature>
<keyword evidence="3 7" id="KW-0479">Metal-binding</keyword>
<feature type="domain" description="Malic enzyme NAD-binding" evidence="9">
    <location>
        <begin position="304"/>
        <end position="564"/>
    </location>
</feature>
<dbReference type="SMART" id="SM00919">
    <property type="entry name" value="Malic_M"/>
    <property type="match status" value="1"/>
</dbReference>
<evidence type="ECO:0000256" key="7">
    <source>
        <dbReference type="PIRSR" id="PIRSR000106-3"/>
    </source>
</evidence>
<feature type="domain" description="Malic enzyme N-terminal" evidence="10">
    <location>
        <begin position="118"/>
        <end position="294"/>
    </location>
</feature>
<feature type="active site" description="Proton donor" evidence="5">
    <location>
        <position position="135"/>
    </location>
</feature>
<keyword evidence="12" id="KW-1185">Reference proteome</keyword>
<dbReference type="InterPro" id="IPR046346">
    <property type="entry name" value="Aminoacid_DH-like_N_sf"/>
</dbReference>
<dbReference type="OrthoDB" id="5365701at2759"/>
<feature type="binding site" evidence="6">
    <location>
        <position position="449"/>
    </location>
    <ligand>
        <name>(S)-malate</name>
        <dbReference type="ChEBI" id="CHEBI:15589"/>
    </ligand>
</feature>
<dbReference type="NCBIfam" id="NF010052">
    <property type="entry name" value="PRK13529.1"/>
    <property type="match status" value="1"/>
</dbReference>
<dbReference type="EMBL" id="QEAP01000067">
    <property type="protein sequence ID" value="TPX75811.1"/>
    <property type="molecule type" value="Genomic_DNA"/>
</dbReference>
<proteinExistence type="inferred from homology"/>
<sequence>MTGESILKKIVKGAEAILNRGTASANSSEHVEILHHGTGATPIEREKQHLKGIVPPAVETIDLQMQRCLFRLDALKENPLEQYTYLDRIRNDNPNLFYHLVMNNLKVVGEVTLVFQLHVANDFAPFHKATVSVIYTPTVGLACQEFSHVYTPGTVPGLFLSLADQANLDSVISNWPGQDPDICVMTDGSRILGLGDLGVNGMGIPMGKLSLYVAAGGFNPKKTLPITLDLGTNNSKNIDDPFYLGSKQPRADDKTFHSFIDAVMVALTKRWPSLLVQFEDFSSEHAFETLDRLRDKYFMFNDDIQGTGAVILSGFINALNLSGVPLKDHRILFVGAGSAGVGVASQLMEHFKRAGGLSHEDAKNLFWLLDSKGVVTSDRSDASRYPQHKTLFLREDMEGKQISSLVEAIDVVKPTALIGLSAVGGAFTEEVLRKMSENNAKPIVFPLSNPLTNAECTFADAVKYTNGSVLFASGTAFPAQNHPVTGQLLEPGQGNNMYIFPALGFGAALAKASKVTDNMVYDCSVSLSKQLNEEESALGFLYPRIDRIRDISAHLARDVILTALTDGVAREPQVLSMYGVRAGVPLSAEEAGDAAKSEALLHWVQGKMFIPHY</sequence>
<dbReference type="SUPFAM" id="SSF53223">
    <property type="entry name" value="Aminoacid dehydrogenase-like, N-terminal domain"/>
    <property type="match status" value="1"/>
</dbReference>
<evidence type="ECO:0000256" key="1">
    <source>
        <dbReference type="ARBA" id="ARBA00001936"/>
    </source>
</evidence>
<organism evidence="11 12">
    <name type="scientific">Chytriomyces confervae</name>
    <dbReference type="NCBI Taxonomy" id="246404"/>
    <lineage>
        <taxon>Eukaryota</taxon>
        <taxon>Fungi</taxon>
        <taxon>Fungi incertae sedis</taxon>
        <taxon>Chytridiomycota</taxon>
        <taxon>Chytridiomycota incertae sedis</taxon>
        <taxon>Chytridiomycetes</taxon>
        <taxon>Chytridiales</taxon>
        <taxon>Chytriomycetaceae</taxon>
        <taxon>Chytriomyces</taxon>
    </lineage>
</organism>
<feature type="binding site" evidence="6">
    <location>
        <position position="495"/>
    </location>
    <ligand>
        <name>(S)-malate</name>
        <dbReference type="ChEBI" id="CHEBI:15589"/>
    </ligand>
</feature>
<evidence type="ECO:0000256" key="5">
    <source>
        <dbReference type="PIRSR" id="PIRSR000106-1"/>
    </source>
</evidence>
<feature type="binding site" evidence="6">
    <location>
        <position position="190"/>
    </location>
    <ligand>
        <name>(S)-malate</name>
        <dbReference type="ChEBI" id="CHEBI:15589"/>
    </ligand>
</feature>
<accession>A0A507FHB8</accession>
<dbReference type="Pfam" id="PF03949">
    <property type="entry name" value="Malic_M"/>
    <property type="match status" value="1"/>
</dbReference>
<evidence type="ECO:0000313" key="11">
    <source>
        <dbReference type="EMBL" id="TPX75811.1"/>
    </source>
</evidence>
<dbReference type="STRING" id="246404.A0A507FHB8"/>
<feature type="binding site" evidence="7">
    <location>
        <position position="280"/>
    </location>
    <ligand>
        <name>a divalent metal cation</name>
        <dbReference type="ChEBI" id="CHEBI:60240"/>
    </ligand>
</feature>
<comment type="similarity">
    <text evidence="2 8">Belongs to the malic enzymes family.</text>
</comment>
<gene>
    <name evidence="11" type="primary">MAE1A</name>
    <name evidence="11" type="ORF">CcCBS67573_g02922</name>
</gene>
<dbReference type="PRINTS" id="PR00072">
    <property type="entry name" value="MALOXRDTASE"/>
</dbReference>
<dbReference type="InterPro" id="IPR037062">
    <property type="entry name" value="Malic_N_dom_sf"/>
</dbReference>
<reference evidence="11 12" key="1">
    <citation type="journal article" date="2019" name="Sci. Rep.">
        <title>Comparative genomics of chytrid fungi reveal insights into the obligate biotrophic and pathogenic lifestyle of Synchytrium endobioticum.</title>
        <authorList>
            <person name="van de Vossenberg B.T.L.H."/>
            <person name="Warris S."/>
            <person name="Nguyen H.D.T."/>
            <person name="van Gent-Pelzer M.P.E."/>
            <person name="Joly D.L."/>
            <person name="van de Geest H.C."/>
            <person name="Bonants P.J.M."/>
            <person name="Smith D.S."/>
            <person name="Levesque C.A."/>
            <person name="van der Lee T.A.J."/>
        </authorList>
    </citation>
    <scope>NUCLEOTIDE SEQUENCE [LARGE SCALE GENOMIC DNA]</scope>
    <source>
        <strain evidence="11 12">CBS 675.73</strain>
    </source>
</reference>
<dbReference type="Gene3D" id="3.40.50.720">
    <property type="entry name" value="NAD(P)-binding Rossmann-like Domain"/>
    <property type="match status" value="1"/>
</dbReference>
<dbReference type="InterPro" id="IPR012302">
    <property type="entry name" value="Malic_NAD-bd"/>
</dbReference>
<name>A0A507FHB8_9FUNG</name>
<comment type="caution">
    <text evidence="11">The sequence shown here is derived from an EMBL/GenBank/DDBJ whole genome shotgun (WGS) entry which is preliminary data.</text>
</comment>
<comment type="cofactor">
    <cofactor evidence="1">
        <name>Mn(2+)</name>
        <dbReference type="ChEBI" id="CHEBI:29035"/>
    </cofactor>
</comment>
<dbReference type="SMART" id="SM01274">
    <property type="entry name" value="malic"/>
    <property type="match status" value="1"/>
</dbReference>
<evidence type="ECO:0000259" key="10">
    <source>
        <dbReference type="SMART" id="SM01274"/>
    </source>
</evidence>
<dbReference type="GO" id="GO:0006108">
    <property type="term" value="P:malate metabolic process"/>
    <property type="evidence" value="ECO:0007669"/>
    <property type="project" value="TreeGrafter"/>
</dbReference>
<dbReference type="FunFam" id="3.40.50.720:FF:000182">
    <property type="entry name" value="NAD-dependent malic enzyme"/>
    <property type="match status" value="1"/>
</dbReference>
<evidence type="ECO:0000256" key="4">
    <source>
        <dbReference type="ARBA" id="ARBA00023002"/>
    </source>
</evidence>
<dbReference type="InterPro" id="IPR001891">
    <property type="entry name" value="Malic_OxRdtase"/>
</dbReference>
<evidence type="ECO:0000256" key="8">
    <source>
        <dbReference type="RuleBase" id="RU003426"/>
    </source>
</evidence>
<dbReference type="InterPro" id="IPR012301">
    <property type="entry name" value="Malic_N_dom"/>
</dbReference>
<dbReference type="Gene3D" id="1.20.1370.30">
    <property type="match status" value="1"/>
</dbReference>
<keyword evidence="4 8" id="KW-0560">Oxidoreductase</keyword>
<dbReference type="GO" id="GO:0005739">
    <property type="term" value="C:mitochondrion"/>
    <property type="evidence" value="ECO:0007669"/>
    <property type="project" value="TreeGrafter"/>
</dbReference>
<dbReference type="GO" id="GO:0051287">
    <property type="term" value="F:NAD binding"/>
    <property type="evidence" value="ECO:0007669"/>
    <property type="project" value="InterPro"/>
</dbReference>
<dbReference type="Gene3D" id="3.40.50.10380">
    <property type="entry name" value="Malic enzyme, N-terminal domain"/>
    <property type="match status" value="1"/>
</dbReference>
<dbReference type="PANTHER" id="PTHR23406">
    <property type="entry name" value="MALIC ENZYME-RELATED"/>
    <property type="match status" value="1"/>
</dbReference>
<dbReference type="SUPFAM" id="SSF51735">
    <property type="entry name" value="NAD(P)-binding Rossmann-fold domains"/>
    <property type="match status" value="1"/>
</dbReference>
<comment type="cofactor">
    <cofactor evidence="7">
        <name>Mg(2+)</name>
        <dbReference type="ChEBI" id="CHEBI:18420"/>
    </cofactor>
    <cofactor evidence="7">
        <name>Mn(2+)</name>
        <dbReference type="ChEBI" id="CHEBI:29035"/>
    </cofactor>
    <text evidence="7">Divalent metal cations. Prefers magnesium or manganese.</text>
</comment>